<evidence type="ECO:0000313" key="17">
    <source>
        <dbReference type="EMBL" id="QEL09854.1"/>
    </source>
</evidence>
<keyword evidence="18" id="KW-1185">Reference proteome</keyword>
<dbReference type="EMBL" id="CP043420">
    <property type="protein sequence ID" value="QEL09854.1"/>
    <property type="molecule type" value="Genomic_DNA"/>
</dbReference>
<keyword evidence="4" id="KW-0813">Transport</keyword>
<evidence type="ECO:0000256" key="4">
    <source>
        <dbReference type="ARBA" id="ARBA00022448"/>
    </source>
</evidence>
<dbReference type="InterPro" id="IPR027417">
    <property type="entry name" value="P-loop_NTPase"/>
</dbReference>
<keyword evidence="7" id="KW-1005">Bacterial flagellum biogenesis</keyword>
<dbReference type="KEGG" id="kuy:FY550_01040"/>
<keyword evidence="5" id="KW-1003">Cell membrane</keyword>
<feature type="region of interest" description="Disordered" evidence="14">
    <location>
        <begin position="48"/>
        <end position="107"/>
    </location>
</feature>
<dbReference type="PANTHER" id="PTHR43134:SF3">
    <property type="entry name" value="FLAGELLAR BIOSYNTHESIS PROTEIN FLHF"/>
    <property type="match status" value="1"/>
</dbReference>
<dbReference type="SUPFAM" id="SSF52540">
    <property type="entry name" value="P-loop containing nucleoside triphosphate hydrolases"/>
    <property type="match status" value="1"/>
</dbReference>
<sequence length="798" mass="87325">MERGMGVQRFIGINGRDAMRQVRATLGDDALILSNRPVEGGVEIIAMPEQDHAQSLSQFETPPPPSDETPPSEPPPSEAPVPVEAPAQSDPAPPEPIPPSGEDDSTLGMMQAMNRQLLEEMRSMLREQGNPARQTAADARQRLVGALRRRLINAGFSAALAGELLEGLPEELLTPPEDEQDEAATAPLMAWLVRQLGERLTTLDDEGELFDEAGVFALVGPTGVGKTTTTAKLASRYVMRHGPKEAALVTTDSYRIGAAEQLRIYARLLGVEVHALDAEGDLGALLERLAQPRRALLSRGAGKRMMVIDTVGMSQRDQRLMGEIARLGASTVPTRRVLVLDAARHGDTLEQVIDAWQQASTRAGAPLWGCILTKLDEAARLGSVLDVVIRHRLRLCYVSRGQRVPEDLEPIDGEALLREALSLDQASPFAFDEVDLAAHPQESRQRSLSRDVLREGSALEATFETLRTHNLGMTLLEQGWRQADRDAGSEGRSGFARLMAATTQQTLLASSDRPHALWWSKESSVSGADQMMPLVTLDQHGMPQPLVWPRHALPAGAPEQLAWAEQLGVEWQLLMQLPDIVELDRLDGQGCAWLAPVSGSRRVLHGGARQPLSKLMALGEADEPIMVRHQGKRAALQLTRLEVTLTPNREASHGLPVTAWYGELRDPDEGRRLARRYWLGTSRTGRDAVSRIRCSLALEQLPLLTRQAWQALEARGMARADREQRWQLAAALASLALRLGLEEADWAMDVRARLSRVAQRRCGRRPKALLEGLLDAFNAREALSRAGAVQPITAAASA</sequence>
<dbReference type="PANTHER" id="PTHR43134">
    <property type="entry name" value="SIGNAL RECOGNITION PARTICLE RECEPTOR SUBUNIT ALPHA"/>
    <property type="match status" value="1"/>
</dbReference>
<keyword evidence="6" id="KW-0547">Nucleotide-binding</keyword>
<evidence type="ECO:0000259" key="16">
    <source>
        <dbReference type="SMART" id="SM00962"/>
    </source>
</evidence>
<evidence type="ECO:0000256" key="1">
    <source>
        <dbReference type="ARBA" id="ARBA00004413"/>
    </source>
</evidence>
<dbReference type="GO" id="GO:0006614">
    <property type="term" value="P:SRP-dependent cotranslational protein targeting to membrane"/>
    <property type="evidence" value="ECO:0007669"/>
    <property type="project" value="UniProtKB-UniRule"/>
</dbReference>
<accession>A0A5C0ZVH7</accession>
<dbReference type="Gene3D" id="3.40.50.300">
    <property type="entry name" value="P-loop containing nucleotide triphosphate hydrolases"/>
    <property type="match status" value="1"/>
</dbReference>
<feature type="compositionally biased region" description="Pro residues" evidence="14">
    <location>
        <begin position="61"/>
        <end position="79"/>
    </location>
</feature>
<dbReference type="GO" id="GO:0005525">
    <property type="term" value="F:GTP binding"/>
    <property type="evidence" value="ECO:0007669"/>
    <property type="project" value="UniProtKB-UniRule"/>
</dbReference>
<dbReference type="CDD" id="cd17873">
    <property type="entry name" value="FlhF"/>
    <property type="match status" value="1"/>
</dbReference>
<dbReference type="FunFam" id="3.40.50.300:FF:000695">
    <property type="entry name" value="Flagellar biosynthesis regulator FlhF"/>
    <property type="match status" value="1"/>
</dbReference>
<evidence type="ECO:0000256" key="8">
    <source>
        <dbReference type="ARBA" id="ARBA00022927"/>
    </source>
</evidence>
<keyword evidence="9" id="KW-0342">GTP-binding</keyword>
<organism evidence="17 18">
    <name type="scientific">Kushneria phosphatilytica</name>
    <dbReference type="NCBI Taxonomy" id="657387"/>
    <lineage>
        <taxon>Bacteria</taxon>
        <taxon>Pseudomonadati</taxon>
        <taxon>Pseudomonadota</taxon>
        <taxon>Gammaproteobacteria</taxon>
        <taxon>Oceanospirillales</taxon>
        <taxon>Halomonadaceae</taxon>
        <taxon>Kushneria</taxon>
    </lineage>
</organism>
<feature type="domain" description="AAA+ ATPase" evidence="15">
    <location>
        <begin position="212"/>
        <end position="395"/>
    </location>
</feature>
<dbReference type="GO" id="GO:0005047">
    <property type="term" value="F:signal recognition particle binding"/>
    <property type="evidence" value="ECO:0007669"/>
    <property type="project" value="TreeGrafter"/>
</dbReference>
<evidence type="ECO:0000256" key="11">
    <source>
        <dbReference type="ARBA" id="ARBA00023225"/>
    </source>
</evidence>
<dbReference type="InterPro" id="IPR000897">
    <property type="entry name" value="SRP54_GTPase_dom"/>
</dbReference>
<dbReference type="GO" id="GO:0015031">
    <property type="term" value="P:protein transport"/>
    <property type="evidence" value="ECO:0007669"/>
    <property type="project" value="UniProtKB-KW"/>
</dbReference>
<reference evidence="17 18" key="1">
    <citation type="submission" date="2019-08" db="EMBL/GenBank/DDBJ databases">
        <title>Complete genome sequence of Kushneria sp. YCWA18, a halophilic phosphate-solubilizing bacterium isolated from Daqiao saltern in China.</title>
        <authorList>
            <person name="Du G.-X."/>
            <person name="Qu L.-Y."/>
        </authorList>
    </citation>
    <scope>NUCLEOTIDE SEQUENCE [LARGE SCALE GENOMIC DNA]</scope>
    <source>
        <strain evidence="17 18">YCWA18</strain>
    </source>
</reference>
<proteinExistence type="inferred from homology"/>
<feature type="domain" description="SRP54-type proteins GTP-binding" evidence="16">
    <location>
        <begin position="213"/>
        <end position="422"/>
    </location>
</feature>
<comment type="subcellular location">
    <subcellularLocation>
        <location evidence="1">Cell membrane</location>
        <topology evidence="1">Peripheral membrane protein</topology>
        <orientation evidence="1">Cytoplasmic side</orientation>
    </subcellularLocation>
</comment>
<keyword evidence="17" id="KW-0966">Cell projection</keyword>
<evidence type="ECO:0000256" key="2">
    <source>
        <dbReference type="ARBA" id="ARBA00008531"/>
    </source>
</evidence>
<dbReference type="GO" id="GO:0005886">
    <property type="term" value="C:plasma membrane"/>
    <property type="evidence" value="ECO:0007669"/>
    <property type="project" value="UniProtKB-SubCell"/>
</dbReference>
<evidence type="ECO:0000256" key="12">
    <source>
        <dbReference type="ARBA" id="ARBA00025337"/>
    </source>
</evidence>
<evidence type="ECO:0000256" key="5">
    <source>
        <dbReference type="ARBA" id="ARBA00022475"/>
    </source>
</evidence>
<dbReference type="InterPro" id="IPR020006">
    <property type="entry name" value="FlhF"/>
</dbReference>
<comment type="similarity">
    <text evidence="2">Belongs to the GTP-binding SRP family.</text>
</comment>
<dbReference type="Proteomes" id="UP000322553">
    <property type="component" value="Chromosome"/>
</dbReference>
<protein>
    <recommendedName>
        <fullName evidence="3 13">Flagellar biosynthesis protein FlhF</fullName>
    </recommendedName>
</protein>
<dbReference type="AlphaFoldDB" id="A0A5C0ZVH7"/>
<dbReference type="GO" id="GO:0003924">
    <property type="term" value="F:GTPase activity"/>
    <property type="evidence" value="ECO:0007669"/>
    <property type="project" value="UniProtKB-UniRule"/>
</dbReference>
<dbReference type="GO" id="GO:0044781">
    <property type="term" value="P:bacterial-type flagellum organization"/>
    <property type="evidence" value="ECO:0007669"/>
    <property type="project" value="UniProtKB-UniRule"/>
</dbReference>
<feature type="compositionally biased region" description="Low complexity" evidence="14">
    <location>
        <begin position="80"/>
        <end position="90"/>
    </location>
</feature>
<evidence type="ECO:0000256" key="9">
    <source>
        <dbReference type="ARBA" id="ARBA00023134"/>
    </source>
</evidence>
<dbReference type="SMART" id="SM00962">
    <property type="entry name" value="SRP54"/>
    <property type="match status" value="1"/>
</dbReference>
<keyword evidence="11" id="KW-1006">Bacterial flagellum protein export</keyword>
<dbReference type="Pfam" id="PF00448">
    <property type="entry name" value="SRP54"/>
    <property type="match status" value="1"/>
</dbReference>
<keyword evidence="17" id="KW-0282">Flagellum</keyword>
<dbReference type="NCBIfam" id="TIGR03499">
    <property type="entry name" value="FlhF"/>
    <property type="match status" value="1"/>
</dbReference>
<dbReference type="InterPro" id="IPR047040">
    <property type="entry name" value="FlhF__GTPase_dom"/>
</dbReference>
<dbReference type="InterPro" id="IPR003593">
    <property type="entry name" value="AAA+_ATPase"/>
</dbReference>
<evidence type="ECO:0000259" key="15">
    <source>
        <dbReference type="SMART" id="SM00382"/>
    </source>
</evidence>
<evidence type="ECO:0000256" key="10">
    <source>
        <dbReference type="ARBA" id="ARBA00023136"/>
    </source>
</evidence>
<name>A0A5C0ZVH7_9GAMM</name>
<dbReference type="SMART" id="SM00382">
    <property type="entry name" value="AAA"/>
    <property type="match status" value="1"/>
</dbReference>
<evidence type="ECO:0000313" key="18">
    <source>
        <dbReference type="Proteomes" id="UP000322553"/>
    </source>
</evidence>
<evidence type="ECO:0000256" key="7">
    <source>
        <dbReference type="ARBA" id="ARBA00022795"/>
    </source>
</evidence>
<evidence type="ECO:0000256" key="3">
    <source>
        <dbReference type="ARBA" id="ARBA00014919"/>
    </source>
</evidence>
<keyword evidence="10" id="KW-0472">Membrane</keyword>
<evidence type="ECO:0000256" key="14">
    <source>
        <dbReference type="SAM" id="MobiDB-lite"/>
    </source>
</evidence>
<keyword evidence="17" id="KW-0969">Cilium</keyword>
<evidence type="ECO:0000256" key="6">
    <source>
        <dbReference type="ARBA" id="ARBA00022741"/>
    </source>
</evidence>
<gene>
    <name evidence="17" type="primary">flhF</name>
    <name evidence="17" type="ORF">FY550_01040</name>
</gene>
<evidence type="ECO:0000256" key="13">
    <source>
        <dbReference type="NCBIfam" id="TIGR03499"/>
    </source>
</evidence>
<dbReference type="OrthoDB" id="9778554at2"/>
<keyword evidence="8" id="KW-0653">Protein transport</keyword>
<comment type="function">
    <text evidence="12">Necessary for flagellar biosynthesis. May be involved in translocation of the flagellum.</text>
</comment>